<evidence type="ECO:0000313" key="3">
    <source>
        <dbReference type="Proteomes" id="UP000076407"/>
    </source>
</evidence>
<dbReference type="EnsemblMetazoa" id="AQUA014377-RA">
    <property type="protein sequence ID" value="AQUA014377-PA"/>
    <property type="gene ID" value="AQUA014377"/>
</dbReference>
<feature type="signal peptide" evidence="1">
    <location>
        <begin position="1"/>
        <end position="21"/>
    </location>
</feature>
<proteinExistence type="predicted"/>
<dbReference type="VEuPathDB" id="VectorBase:AQUA014377"/>
<sequence>MKFLIKVFLFALLALAGLVSAQPEETNVNIKNYKSRCQKHGMKEDCWVTGPTTAPSAKEPRA</sequence>
<dbReference type="AlphaFoldDB" id="A0A182XR96"/>
<name>A0A182XR96_ANOQN</name>
<protein>
    <submittedName>
        <fullName evidence="2">Uncharacterized protein</fullName>
    </submittedName>
</protein>
<dbReference type="Proteomes" id="UP000076407">
    <property type="component" value="Unassembled WGS sequence"/>
</dbReference>
<organism evidence="2 3">
    <name type="scientific">Anopheles quadriannulatus</name>
    <name type="common">Mosquito</name>
    <dbReference type="NCBI Taxonomy" id="34691"/>
    <lineage>
        <taxon>Eukaryota</taxon>
        <taxon>Metazoa</taxon>
        <taxon>Ecdysozoa</taxon>
        <taxon>Arthropoda</taxon>
        <taxon>Hexapoda</taxon>
        <taxon>Insecta</taxon>
        <taxon>Pterygota</taxon>
        <taxon>Neoptera</taxon>
        <taxon>Endopterygota</taxon>
        <taxon>Diptera</taxon>
        <taxon>Nematocera</taxon>
        <taxon>Culicoidea</taxon>
        <taxon>Culicidae</taxon>
        <taxon>Anophelinae</taxon>
        <taxon>Anopheles</taxon>
    </lineage>
</organism>
<accession>A0A182XR96</accession>
<evidence type="ECO:0000313" key="2">
    <source>
        <dbReference type="EnsemblMetazoa" id="AQUA014377-PA"/>
    </source>
</evidence>
<keyword evidence="1" id="KW-0732">Signal</keyword>
<keyword evidence="3" id="KW-1185">Reference proteome</keyword>
<feature type="chain" id="PRO_5012565630" evidence="1">
    <location>
        <begin position="22"/>
        <end position="62"/>
    </location>
</feature>
<evidence type="ECO:0000256" key="1">
    <source>
        <dbReference type="SAM" id="SignalP"/>
    </source>
</evidence>
<reference evidence="2" key="1">
    <citation type="submission" date="2020-05" db="UniProtKB">
        <authorList>
            <consortium name="EnsemblMetazoa"/>
        </authorList>
    </citation>
    <scope>IDENTIFICATION</scope>
    <source>
        <strain evidence="2">SANGQUA</strain>
    </source>
</reference>